<sequence>MQAPVILERRERPDHVSDRSIPHQTDKPPAVKVLQSPTSPPASIPAINTTTTTTATTTNTVKQQQNQQHMTQPPSTESVWPVPFYKRHSKFNTDAILKILGDQPGHFVVGVVGKQNAGKSTILSSFTQRADQTFHVGNKGIHHVTSGIDMILTQERVILLDTEPVLSTSVLADVAQKGHSMEGLRGELWLETETLYSLIFMLSVCNVLVVVSEGGDMDIQLLQLLRRAEMLKFNIPDLPLLYTTGQPQQTDMNYFPNVVFVCNKCENRDFTWQKYRDMQLLTRKLFSDSELKISGLVALSADLPSFVLPWEEYNVYFLPYIQQGDNPSKPGLAYGVETFDVLAENLWNQVTTAPRRGGKKGQVSEKDWFRNAMKLHELTRKSGFIADYIKMAKKL</sequence>
<comment type="similarity">
    <text evidence="1">Belongs to the SMG9 family.</text>
</comment>
<evidence type="ECO:0000256" key="3">
    <source>
        <dbReference type="SAM" id="MobiDB-lite"/>
    </source>
</evidence>
<reference evidence="4 5" key="1">
    <citation type="submission" date="2016-07" db="EMBL/GenBank/DDBJ databases">
        <title>Pervasive Adenine N6-methylation of Active Genes in Fungi.</title>
        <authorList>
            <consortium name="DOE Joint Genome Institute"/>
            <person name="Mondo S.J."/>
            <person name="Dannebaum R.O."/>
            <person name="Kuo R.C."/>
            <person name="Labutti K."/>
            <person name="Haridas S."/>
            <person name="Kuo A."/>
            <person name="Salamov A."/>
            <person name="Ahrendt S.R."/>
            <person name="Lipzen A."/>
            <person name="Sullivan W."/>
            <person name="Andreopoulos W.B."/>
            <person name="Clum A."/>
            <person name="Lindquist E."/>
            <person name="Daum C."/>
            <person name="Ramamoorthy G.K."/>
            <person name="Gryganskyi A."/>
            <person name="Culley D."/>
            <person name="Magnuson J.K."/>
            <person name="James T.Y."/>
            <person name="O'Malley M.A."/>
            <person name="Stajich J.E."/>
            <person name="Spatafora J.W."/>
            <person name="Visel A."/>
            <person name="Grigoriev I.V."/>
        </authorList>
    </citation>
    <scope>NUCLEOTIDE SEQUENCE [LARGE SCALE GENOMIC DNA]</scope>
    <source>
        <strain evidence="4 5">NRRL 2496</strain>
    </source>
</reference>
<dbReference type="InterPro" id="IPR039177">
    <property type="entry name" value="SMG9"/>
</dbReference>
<dbReference type="EMBL" id="MCGN01000002">
    <property type="protein sequence ID" value="ORZ00194.1"/>
    <property type="molecule type" value="Genomic_DNA"/>
</dbReference>
<dbReference type="SUPFAM" id="SSF52540">
    <property type="entry name" value="P-loop containing nucleoside triphosphate hydrolases"/>
    <property type="match status" value="1"/>
</dbReference>
<evidence type="ECO:0000256" key="2">
    <source>
        <dbReference type="ARBA" id="ARBA00023161"/>
    </source>
</evidence>
<comment type="caution">
    <text evidence="4">The sequence shown here is derived from an EMBL/GenBank/DDBJ whole genome shotgun (WGS) entry which is preliminary data.</text>
</comment>
<evidence type="ECO:0000313" key="5">
    <source>
        <dbReference type="Proteomes" id="UP000242180"/>
    </source>
</evidence>
<feature type="region of interest" description="Disordered" evidence="3">
    <location>
        <begin position="1"/>
        <end position="52"/>
    </location>
</feature>
<dbReference type="Proteomes" id="UP000242180">
    <property type="component" value="Unassembled WGS sequence"/>
</dbReference>
<keyword evidence="5" id="KW-1185">Reference proteome</keyword>
<dbReference type="PANTHER" id="PTHR14270">
    <property type="entry name" value="NONSENSE-MEDIATED MRNA DECAY FACTOR SMG9"/>
    <property type="match status" value="1"/>
</dbReference>
<keyword evidence="2" id="KW-0866">Nonsense-mediated mRNA decay</keyword>
<feature type="compositionally biased region" description="Basic and acidic residues" evidence="3">
    <location>
        <begin position="7"/>
        <end position="26"/>
    </location>
</feature>
<dbReference type="PANTHER" id="PTHR14270:SF0">
    <property type="entry name" value="NONSENSE-MEDIATED MRNA DECAY FACTOR SMG9"/>
    <property type="match status" value="1"/>
</dbReference>
<gene>
    <name evidence="4" type="ORF">BCR43DRAFT_132176</name>
</gene>
<evidence type="ECO:0000256" key="1">
    <source>
        <dbReference type="ARBA" id="ARBA00007712"/>
    </source>
</evidence>
<proteinExistence type="inferred from homology"/>
<name>A0A1X2HLA0_SYNRA</name>
<dbReference type="InParanoid" id="A0A1X2HLA0"/>
<accession>A0A1X2HLA0</accession>
<dbReference type="OrthoDB" id="79514at2759"/>
<dbReference type="STRING" id="13706.A0A1X2HLA0"/>
<dbReference type="AlphaFoldDB" id="A0A1X2HLA0"/>
<organism evidence="4 5">
    <name type="scientific">Syncephalastrum racemosum</name>
    <name type="common">Filamentous fungus</name>
    <dbReference type="NCBI Taxonomy" id="13706"/>
    <lineage>
        <taxon>Eukaryota</taxon>
        <taxon>Fungi</taxon>
        <taxon>Fungi incertae sedis</taxon>
        <taxon>Mucoromycota</taxon>
        <taxon>Mucoromycotina</taxon>
        <taxon>Mucoromycetes</taxon>
        <taxon>Mucorales</taxon>
        <taxon>Syncephalastraceae</taxon>
        <taxon>Syncephalastrum</taxon>
    </lineage>
</organism>
<dbReference type="OMA" id="TEPILSW"/>
<dbReference type="GO" id="GO:0000184">
    <property type="term" value="P:nuclear-transcribed mRNA catabolic process, nonsense-mediated decay"/>
    <property type="evidence" value="ECO:0007669"/>
    <property type="project" value="UniProtKB-KW"/>
</dbReference>
<evidence type="ECO:0000313" key="4">
    <source>
        <dbReference type="EMBL" id="ORZ00194.1"/>
    </source>
</evidence>
<dbReference type="InterPro" id="IPR027417">
    <property type="entry name" value="P-loop_NTPase"/>
</dbReference>
<dbReference type="Gene3D" id="3.40.50.300">
    <property type="entry name" value="P-loop containing nucleotide triphosphate hydrolases"/>
    <property type="match status" value="1"/>
</dbReference>
<protein>
    <submittedName>
        <fullName evidence="4">Uncharacterized protein</fullName>
    </submittedName>
</protein>